<dbReference type="HOGENOM" id="CLU_088225_0_0_6"/>
<evidence type="ECO:0000313" key="3">
    <source>
        <dbReference type="EMBL" id="CBJ11161.1"/>
    </source>
</evidence>
<dbReference type="STRING" id="661367.LLO_0816"/>
<keyword evidence="3" id="KW-0378">Hydrolase</keyword>
<dbReference type="Gene3D" id="3.90.640.20">
    <property type="entry name" value="Heat-shock cognate protein, ATPase"/>
    <property type="match status" value="1"/>
</dbReference>
<dbReference type="AlphaFoldDB" id="D3HQJ1"/>
<dbReference type="GO" id="GO:0045493">
    <property type="term" value="P:xylan catabolic process"/>
    <property type="evidence" value="ECO:0007669"/>
    <property type="project" value="UniProtKB-KW"/>
</dbReference>
<name>D3HQJ1_LEGLN</name>
<evidence type="ECO:0000259" key="1">
    <source>
        <dbReference type="Pfam" id="PF11738"/>
    </source>
</evidence>
<evidence type="ECO:0000259" key="2">
    <source>
        <dbReference type="Pfam" id="PF13739"/>
    </source>
</evidence>
<evidence type="ECO:0000313" key="4">
    <source>
        <dbReference type="Proteomes" id="UP000001060"/>
    </source>
</evidence>
<dbReference type="Gene3D" id="3.30.565.40">
    <property type="entry name" value="Fervidobacterium nodosum Rt17-B1 like"/>
    <property type="match status" value="1"/>
</dbReference>
<keyword evidence="4" id="KW-1185">Reference proteome</keyword>
<sequence length="233" mass="26116">MIGNKIMLKLVKIVLSLYLTACSYVVYAVYPASVQKETSTYILDIKYPQGFKDPRIDADLQGFIENTKQRFFKEVGADADVSADAPGKSGLNITYSLPYKTKNVLSVRFMISIYHKGAAHPANTVSTLNFINGSQVQLSELFRPEVDYLKPMADFCYKKIIAKNISDKKWIGEGTKPTDKNYKIWSFSSEGIDVIFDTYQVAAYVYGPQTVSVPLSQIASLLKPEVAHKVWGR</sequence>
<dbReference type="InterPro" id="IPR037126">
    <property type="entry name" value="PdaC/RsiV-like_sf"/>
</dbReference>
<organism evidence="3 4">
    <name type="scientific">Legionella longbeachae serogroup 1 (strain NSW150)</name>
    <dbReference type="NCBI Taxonomy" id="661367"/>
    <lineage>
        <taxon>Bacteria</taxon>
        <taxon>Pseudomonadati</taxon>
        <taxon>Pseudomonadota</taxon>
        <taxon>Gammaproteobacteria</taxon>
        <taxon>Legionellales</taxon>
        <taxon>Legionellaceae</taxon>
        <taxon>Legionella</taxon>
    </lineage>
</organism>
<keyword evidence="3" id="KW-0119">Carbohydrate metabolism</keyword>
<dbReference type="InterPro" id="IPR021729">
    <property type="entry name" value="DUF3298"/>
</dbReference>
<dbReference type="Pfam" id="PF11738">
    <property type="entry name" value="DUF3298"/>
    <property type="match status" value="1"/>
</dbReference>
<proteinExistence type="predicted"/>
<feature type="domain" description="Deacetylase PdaC" evidence="2">
    <location>
        <begin position="36"/>
        <end position="121"/>
    </location>
</feature>
<reference evidence="3 4" key="1">
    <citation type="journal article" date="2010" name="PLoS Genet.">
        <title>Analysis of the Legionella longbeachae genome and transcriptome uncovers unique strategies to cause Legionnaires' disease.</title>
        <authorList>
            <person name="Cazalet C."/>
            <person name="Gomez-Valero L."/>
            <person name="Rusniok C."/>
            <person name="Lomma M."/>
            <person name="Dervins-Ravault D."/>
            <person name="Newton H."/>
            <person name="Sansom F."/>
            <person name="Jarraud S."/>
            <person name="Zidane N."/>
            <person name="Ma L."/>
            <person name="Bouchier C."/>
            <person name="Etienne J."/>
            <person name="Hartland E."/>
            <person name="Buchrieser C."/>
        </authorList>
    </citation>
    <scope>NUCLEOTIDE SEQUENCE [LARGE SCALE GENOMIC DNA]</scope>
    <source>
        <strain evidence="3 4">NSW150</strain>
    </source>
</reference>
<dbReference type="InterPro" id="IPR025303">
    <property type="entry name" value="PdaC"/>
</dbReference>
<accession>D3HQJ1</accession>
<keyword evidence="3" id="KW-0858">Xylan degradation</keyword>
<keyword evidence="3" id="KW-0624">Polysaccharide degradation</keyword>
<dbReference type="KEGG" id="llo:LLO_0816"/>
<keyword evidence="3" id="KW-0326">Glycosidase</keyword>
<dbReference type="Pfam" id="PF13739">
    <property type="entry name" value="PdaC"/>
    <property type="match status" value="1"/>
</dbReference>
<dbReference type="GO" id="GO:0016798">
    <property type="term" value="F:hydrolase activity, acting on glycosyl bonds"/>
    <property type="evidence" value="ECO:0007669"/>
    <property type="project" value="UniProtKB-KW"/>
</dbReference>
<dbReference type="eggNOG" id="COG0726">
    <property type="taxonomic scope" value="Bacteria"/>
</dbReference>
<dbReference type="EMBL" id="FN650140">
    <property type="protein sequence ID" value="CBJ11161.1"/>
    <property type="molecule type" value="Genomic_DNA"/>
</dbReference>
<gene>
    <name evidence="3" type="primary">yjeA</name>
    <name evidence="3" type="ordered locus">LLO_0816</name>
</gene>
<protein>
    <submittedName>
        <fullName evidence="3">Endo-1,4-beta-xylanase-like protein</fullName>
    </submittedName>
</protein>
<feature type="domain" description="DUF3298" evidence="1">
    <location>
        <begin position="140"/>
        <end position="216"/>
    </location>
</feature>
<dbReference type="Proteomes" id="UP000001060">
    <property type="component" value="Chromosome"/>
</dbReference>